<gene>
    <name evidence="10" type="ORF">I4I81_17105</name>
</gene>
<organism evidence="10 11">
    <name type="scientific">Pseudonocardia abyssalis</name>
    <dbReference type="NCBI Taxonomy" id="2792008"/>
    <lineage>
        <taxon>Bacteria</taxon>
        <taxon>Bacillati</taxon>
        <taxon>Actinomycetota</taxon>
        <taxon>Actinomycetes</taxon>
        <taxon>Pseudonocardiales</taxon>
        <taxon>Pseudonocardiaceae</taxon>
        <taxon>Pseudonocardia</taxon>
    </lineage>
</organism>
<dbReference type="NCBIfam" id="TIGR02947">
    <property type="entry name" value="SigH_actino"/>
    <property type="match status" value="1"/>
</dbReference>
<comment type="similarity">
    <text evidence="1 6">Belongs to the sigma-70 factor family. ECF subfamily.</text>
</comment>
<dbReference type="Proteomes" id="UP000694287">
    <property type="component" value="Unassembled WGS sequence"/>
</dbReference>
<evidence type="ECO:0000256" key="2">
    <source>
        <dbReference type="ARBA" id="ARBA00023015"/>
    </source>
</evidence>
<accession>A0ABS6UUQ7</accession>
<dbReference type="PANTHER" id="PTHR43133:SF59">
    <property type="entry name" value="ECF RNA POLYMERASE SIGMA FACTOR SIGR"/>
    <property type="match status" value="1"/>
</dbReference>
<feature type="compositionally biased region" description="Polar residues" evidence="7">
    <location>
        <begin position="16"/>
        <end position="27"/>
    </location>
</feature>
<dbReference type="CDD" id="cd06171">
    <property type="entry name" value="Sigma70_r4"/>
    <property type="match status" value="1"/>
</dbReference>
<dbReference type="Pfam" id="PF04542">
    <property type="entry name" value="Sigma70_r2"/>
    <property type="match status" value="1"/>
</dbReference>
<evidence type="ECO:0000256" key="4">
    <source>
        <dbReference type="ARBA" id="ARBA00023125"/>
    </source>
</evidence>
<evidence type="ECO:0000313" key="11">
    <source>
        <dbReference type="Proteomes" id="UP000694287"/>
    </source>
</evidence>
<dbReference type="PANTHER" id="PTHR43133">
    <property type="entry name" value="RNA POLYMERASE ECF-TYPE SIGMA FACTO"/>
    <property type="match status" value="1"/>
</dbReference>
<protein>
    <recommendedName>
        <fullName evidence="6">RNA polymerase sigma factor</fullName>
    </recommendedName>
</protein>
<feature type="domain" description="RNA polymerase sigma factor 70 region 4 type 2" evidence="9">
    <location>
        <begin position="164"/>
        <end position="215"/>
    </location>
</feature>
<dbReference type="InterPro" id="IPR007627">
    <property type="entry name" value="RNA_pol_sigma70_r2"/>
</dbReference>
<proteinExistence type="inferred from homology"/>
<dbReference type="InterPro" id="IPR014293">
    <property type="entry name" value="RNA_pol_sigma70_actinobac"/>
</dbReference>
<feature type="domain" description="RNA polymerase sigma-70 region 2" evidence="8">
    <location>
        <begin position="62"/>
        <end position="123"/>
    </location>
</feature>
<keyword evidence="5 6" id="KW-0804">Transcription</keyword>
<dbReference type="PROSITE" id="PS01063">
    <property type="entry name" value="SIGMA70_ECF"/>
    <property type="match status" value="1"/>
</dbReference>
<keyword evidence="3 6" id="KW-0731">Sigma factor</keyword>
<dbReference type="InterPro" id="IPR014284">
    <property type="entry name" value="RNA_pol_sigma-70_dom"/>
</dbReference>
<dbReference type="NCBIfam" id="TIGR02937">
    <property type="entry name" value="sigma70-ECF"/>
    <property type="match status" value="1"/>
</dbReference>
<keyword evidence="11" id="KW-1185">Reference proteome</keyword>
<evidence type="ECO:0000313" key="10">
    <source>
        <dbReference type="EMBL" id="MBW0135966.1"/>
    </source>
</evidence>
<dbReference type="InterPro" id="IPR013249">
    <property type="entry name" value="RNA_pol_sigma70_r4_t2"/>
</dbReference>
<comment type="caution">
    <text evidence="10">The sequence shown here is derived from an EMBL/GenBank/DDBJ whole genome shotgun (WGS) entry which is preliminary data.</text>
</comment>
<evidence type="ECO:0000256" key="7">
    <source>
        <dbReference type="SAM" id="MobiDB-lite"/>
    </source>
</evidence>
<dbReference type="InterPro" id="IPR039425">
    <property type="entry name" value="RNA_pol_sigma-70-like"/>
</dbReference>
<dbReference type="Pfam" id="PF08281">
    <property type="entry name" value="Sigma70_r4_2"/>
    <property type="match status" value="1"/>
</dbReference>
<evidence type="ECO:0000256" key="1">
    <source>
        <dbReference type="ARBA" id="ARBA00010641"/>
    </source>
</evidence>
<dbReference type="EMBL" id="JADQDK010000001">
    <property type="protein sequence ID" value="MBW0135966.1"/>
    <property type="molecule type" value="Genomic_DNA"/>
</dbReference>
<evidence type="ECO:0000259" key="8">
    <source>
        <dbReference type="Pfam" id="PF04542"/>
    </source>
</evidence>
<keyword evidence="4 6" id="KW-0238">DNA-binding</keyword>
<sequence length="244" mass="27120">MAGPGTRVVRRERSTVPGSTSDRTTPVTDAAEVVDQAALEQAAETVEERMARFERDAMPLIDQLYGAGLRMTRNPADAEDLVQETYLKAYSAFGTFRAGTNLKAWLYRILTNTYINGYRKKQRQPLQSPTDEITDWQIAQAGEHTSKGLPSAEAEALDGLPDDAVKAALQALPEDFRMAVYYADVEGFAYKEIAEIMGTPIGTVMSRLHRGRRQLRDMLTETARERGFLRGEQGVRGKSEEVVS</sequence>
<name>A0ABS6UUQ7_9PSEU</name>
<dbReference type="InterPro" id="IPR000838">
    <property type="entry name" value="RNA_pol_sigma70_ECF_CS"/>
</dbReference>
<feature type="region of interest" description="Disordered" evidence="7">
    <location>
        <begin position="1"/>
        <end position="29"/>
    </location>
</feature>
<reference evidence="10 11" key="1">
    <citation type="submission" date="2020-11" db="EMBL/GenBank/DDBJ databases">
        <title>Pseudonocardia abyssalis sp. nov. and Pseudonocardia oceani sp. nov., description and phylogenomic analysis of two novel actinomycetes isolated from the deep Southern Ocean.</title>
        <authorList>
            <person name="Parra J."/>
        </authorList>
    </citation>
    <scope>NUCLEOTIDE SEQUENCE [LARGE SCALE GENOMIC DNA]</scope>
    <source>
        <strain evidence="10 11">KRD-168</strain>
    </source>
</reference>
<keyword evidence="2 6" id="KW-0805">Transcription regulation</keyword>
<evidence type="ECO:0000256" key="6">
    <source>
        <dbReference type="RuleBase" id="RU000716"/>
    </source>
</evidence>
<evidence type="ECO:0000259" key="9">
    <source>
        <dbReference type="Pfam" id="PF08281"/>
    </source>
</evidence>
<evidence type="ECO:0000256" key="5">
    <source>
        <dbReference type="ARBA" id="ARBA00023163"/>
    </source>
</evidence>
<evidence type="ECO:0000256" key="3">
    <source>
        <dbReference type="ARBA" id="ARBA00023082"/>
    </source>
</evidence>